<accession>A0AAW0FAZ7</accession>
<reference evidence="2 3" key="1">
    <citation type="submission" date="2022-09" db="EMBL/GenBank/DDBJ databases">
        <authorList>
            <person name="Palmer J.M."/>
        </authorList>
    </citation>
    <scope>NUCLEOTIDE SEQUENCE [LARGE SCALE GENOMIC DNA]</scope>
    <source>
        <strain evidence="2 3">DSM 7382</strain>
    </source>
</reference>
<keyword evidence="3" id="KW-1185">Reference proteome</keyword>
<organism evidence="2 3">
    <name type="scientific">Cerrena zonata</name>
    <dbReference type="NCBI Taxonomy" id="2478898"/>
    <lineage>
        <taxon>Eukaryota</taxon>
        <taxon>Fungi</taxon>
        <taxon>Dikarya</taxon>
        <taxon>Basidiomycota</taxon>
        <taxon>Agaricomycotina</taxon>
        <taxon>Agaricomycetes</taxon>
        <taxon>Polyporales</taxon>
        <taxon>Cerrenaceae</taxon>
        <taxon>Cerrena</taxon>
    </lineage>
</organism>
<feature type="region of interest" description="Disordered" evidence="1">
    <location>
        <begin position="31"/>
        <end position="58"/>
    </location>
</feature>
<dbReference type="EMBL" id="JASBNA010000144">
    <property type="protein sequence ID" value="KAK7675992.1"/>
    <property type="molecule type" value="Genomic_DNA"/>
</dbReference>
<gene>
    <name evidence="2" type="ORF">QCA50_021049</name>
</gene>
<feature type="compositionally biased region" description="Basic and acidic residues" evidence="1">
    <location>
        <begin position="42"/>
        <end position="58"/>
    </location>
</feature>
<comment type="caution">
    <text evidence="2">The sequence shown here is derived from an EMBL/GenBank/DDBJ whole genome shotgun (WGS) entry which is preliminary data.</text>
</comment>
<dbReference type="Proteomes" id="UP001385951">
    <property type="component" value="Unassembled WGS sequence"/>
</dbReference>
<evidence type="ECO:0000313" key="3">
    <source>
        <dbReference type="Proteomes" id="UP001385951"/>
    </source>
</evidence>
<protein>
    <submittedName>
        <fullName evidence="2">Uncharacterized protein</fullName>
    </submittedName>
</protein>
<sequence>MWIYHRVTEDAWIERGVETVTVSQAEPNIPSKDATVYCAPSTDKDQTSKTHEKSATEVEDRRLFHTNSPNNLSKMAWSSSDDEGPSFSVSTGTWNDSMLGSFGLFPTDQRSRHVYPGVIIGRDANDQTLPNIEWHYGNSYRRGEKPTTRFLHLSLEACGKLLTNQREFGGAMWQTTGKPIGPFLWPASPVEDEDKTLSYRNPHLQAALRKVFNPILDIIIFRTSTHLGFDAFQDFWNALKGGNKAAAVSQWLADLKLPILLGDVSLVEEAAS</sequence>
<name>A0AAW0FAZ7_9APHY</name>
<evidence type="ECO:0000313" key="2">
    <source>
        <dbReference type="EMBL" id="KAK7675992.1"/>
    </source>
</evidence>
<proteinExistence type="predicted"/>
<evidence type="ECO:0000256" key="1">
    <source>
        <dbReference type="SAM" id="MobiDB-lite"/>
    </source>
</evidence>
<dbReference type="AlphaFoldDB" id="A0AAW0FAZ7"/>